<feature type="domain" description="SLH" evidence="2">
    <location>
        <begin position="1004"/>
        <end position="1067"/>
    </location>
</feature>
<protein>
    <submittedName>
        <fullName evidence="3">Ig-like domain-containing protein</fullName>
    </submittedName>
</protein>
<organism evidence="3 4">
    <name type="scientific">Marinicrinis lubricantis</name>
    <dbReference type="NCBI Taxonomy" id="2086470"/>
    <lineage>
        <taxon>Bacteria</taxon>
        <taxon>Bacillati</taxon>
        <taxon>Bacillota</taxon>
        <taxon>Bacilli</taxon>
        <taxon>Bacillales</taxon>
        <taxon>Paenibacillaceae</taxon>
    </lineage>
</organism>
<evidence type="ECO:0000313" key="4">
    <source>
        <dbReference type="Proteomes" id="UP001596250"/>
    </source>
</evidence>
<evidence type="ECO:0000259" key="2">
    <source>
        <dbReference type="PROSITE" id="PS51272"/>
    </source>
</evidence>
<dbReference type="Pfam" id="PF19077">
    <property type="entry name" value="Big_13"/>
    <property type="match status" value="4"/>
</dbReference>
<comment type="caution">
    <text evidence="3">The sequence shown here is derived from an EMBL/GenBank/DDBJ whole genome shotgun (WGS) entry which is preliminary data.</text>
</comment>
<dbReference type="Pfam" id="PF00395">
    <property type="entry name" value="SLH"/>
    <property type="match status" value="3"/>
</dbReference>
<dbReference type="Pfam" id="PF07554">
    <property type="entry name" value="FIVAR"/>
    <property type="match status" value="1"/>
</dbReference>
<dbReference type="Pfam" id="PF12733">
    <property type="entry name" value="Cadherin-like"/>
    <property type="match status" value="2"/>
</dbReference>
<feature type="coiled-coil region" evidence="1">
    <location>
        <begin position="477"/>
        <end position="504"/>
    </location>
</feature>
<keyword evidence="1" id="KW-0175">Coiled coil</keyword>
<gene>
    <name evidence="3" type="ORF">ACFPXP_21170</name>
</gene>
<dbReference type="RefSeq" id="WP_379896446.1">
    <property type="nucleotide sequence ID" value="NZ_JBHSQV010000185.1"/>
</dbReference>
<proteinExistence type="predicted"/>
<evidence type="ECO:0000313" key="3">
    <source>
        <dbReference type="EMBL" id="MFC5988923.1"/>
    </source>
</evidence>
<accession>A0ABW1IUW6</accession>
<feature type="domain" description="SLH" evidence="2">
    <location>
        <begin position="943"/>
        <end position="1003"/>
    </location>
</feature>
<keyword evidence="4" id="KW-1185">Reference proteome</keyword>
<dbReference type="EMBL" id="JBHSQV010000185">
    <property type="protein sequence ID" value="MFC5988923.1"/>
    <property type="molecule type" value="Genomic_DNA"/>
</dbReference>
<reference evidence="4" key="1">
    <citation type="journal article" date="2019" name="Int. J. Syst. Evol. Microbiol.">
        <title>The Global Catalogue of Microorganisms (GCM) 10K type strain sequencing project: providing services to taxonomists for standard genome sequencing and annotation.</title>
        <authorList>
            <consortium name="The Broad Institute Genomics Platform"/>
            <consortium name="The Broad Institute Genome Sequencing Center for Infectious Disease"/>
            <person name="Wu L."/>
            <person name="Ma J."/>
        </authorList>
    </citation>
    <scope>NUCLEOTIDE SEQUENCE [LARGE SCALE GENOMIC DNA]</scope>
    <source>
        <strain evidence="4">CCM 8749</strain>
    </source>
</reference>
<dbReference type="InterPro" id="IPR025883">
    <property type="entry name" value="Cadherin-like_domain"/>
</dbReference>
<dbReference type="Gene3D" id="1.20.1270.70">
    <property type="entry name" value="Designed single chain three-helix bundle"/>
    <property type="match status" value="1"/>
</dbReference>
<dbReference type="NCBIfam" id="NF033510">
    <property type="entry name" value="Ca_tandemer"/>
    <property type="match status" value="4"/>
</dbReference>
<dbReference type="InterPro" id="IPR013783">
    <property type="entry name" value="Ig-like_fold"/>
</dbReference>
<dbReference type="InterPro" id="IPR039329">
    <property type="entry name" value="SIAE"/>
</dbReference>
<dbReference type="PROSITE" id="PS51272">
    <property type="entry name" value="SLH"/>
    <property type="match status" value="3"/>
</dbReference>
<dbReference type="InterPro" id="IPR044016">
    <property type="entry name" value="Big_13"/>
</dbReference>
<dbReference type="Proteomes" id="UP001596250">
    <property type="component" value="Unassembled WGS sequence"/>
</dbReference>
<dbReference type="InterPro" id="IPR001119">
    <property type="entry name" value="SLH_dom"/>
</dbReference>
<dbReference type="Gene3D" id="2.60.40.10">
    <property type="entry name" value="Immunoglobulins"/>
    <property type="match status" value="4"/>
</dbReference>
<evidence type="ECO:0000256" key="1">
    <source>
        <dbReference type="SAM" id="Coils"/>
    </source>
</evidence>
<dbReference type="PANTHER" id="PTHR22901:SF0">
    <property type="entry name" value="SIALATE O-ACETYLESTERASE"/>
    <property type="match status" value="1"/>
</dbReference>
<sequence length="1136" mass="120864">MILTLSGNFTGQAGITANGRMIEGGKFGEADAVGLAGLDNLIADNDPSLYAAYGEGDALVWKSLPTVDLTTPSEDKVFIGKPEFAGTATPGATVTVKLTHGEEEFTLTAIADENGDWSVMPDADLADGTYGIEVTATNQDGKTSTPESKNLIVDTTPPSVELTQPSGDKVFTGKPEFTGTATPGATVTVQITDEITLTATADENGSWSVAPDTDLQDDTYNIVITATKDGKTSTTVNKNLEIDTTVMVELEQPSGNTVFTGKPEFSGTATPGATVTVKITDEITLTATADENGSWSVAPDADLPDGSYNVEITASKDGRTSTPVSKNLVVDTTLPTVELDQPSGDKVFTGKPEFSGTATPGATVTVKITEEITLTATADENGSWNVAPDADLPDGSYNVEITASKDGKTSTPVSKNFTVENVDKTALKQKIDEIQGKITAGEWTDSDYTIESWANLSRALEEAVDVFNDPNAAQEAVDQALATLQQAELDLVKLNGELQELNLVGLTDDGEQAITLSPEFDPNQYNHYSGTVTSDVYGISINPSALYPNDTTVAVSLNDTEVPVGQWDNLPLRDGKNTIVVTVKDKNGELLNQYTIEIDRLAVIADNKLQSLVPSVGSLSPSFDPNRDSYTMSVANRVNQLQLTPTVFDSNAKIEIRGIDGSWQEVTSGNTSDYLALNVGSNTIIVKVTGQDGNVKEYTLTVTRASNSGGGIVIPWTPSESPEDIVSTVNDSSASFASGTATQTGTTVTVDPDKLSSILAGANEQKLAIHSPNEGNLQVDGLMADALKQMADTGTNLNISNPLAIYPIPSGKMDLGGVSKQLDDAALNDIAVHVAIARSSDALIESAKSNAIEQGYELLVTPVDLDLTFTKDGKTVKSEQLNGYAPKYIALPEGIDPNRITTGVIVNPDGSVYHVPTVVTKLDSRYYALINDLRSSGTYSVIWNPQDFDDVRSHWGREDINNIAARLDLQGNGDNTFSPNRIVTRSEFAEIVVLGLDLMNQDAPQTNFSDVPTSAWYKDSVAIADEFTIVEGYSDGHFRGDQQITREQGFAMIARAYRLVQSEGAPDQEQIALALDQYSDGADVSNWAKADVAQLIHAGIIQGNGPEVLSPKAQMTRAEVAALIARMLKVTDLIDK</sequence>
<feature type="domain" description="SLH" evidence="2">
    <location>
        <begin position="1075"/>
        <end position="1136"/>
    </location>
</feature>
<name>A0ABW1IUW6_9BACL</name>
<dbReference type="PANTHER" id="PTHR22901">
    <property type="entry name" value="SIALATE O-ACETYLESTERASE"/>
    <property type="match status" value="1"/>
</dbReference>